<dbReference type="PROSITE" id="PS50110">
    <property type="entry name" value="RESPONSE_REGULATORY"/>
    <property type="match status" value="1"/>
</dbReference>
<accession>A0ABX1X2K9</accession>
<feature type="domain" description="HTH araC/xylS-type" evidence="9">
    <location>
        <begin position="450"/>
        <end position="547"/>
    </location>
</feature>
<protein>
    <submittedName>
        <fullName evidence="11">Response regulator</fullName>
    </submittedName>
</protein>
<dbReference type="Pfam" id="PF00072">
    <property type="entry name" value="Response_reg"/>
    <property type="match status" value="1"/>
</dbReference>
<gene>
    <name evidence="11" type="ORF">GC096_01075</name>
</gene>
<feature type="modified residue" description="4-aspartylphosphate" evidence="8">
    <location>
        <position position="62"/>
    </location>
</feature>
<evidence type="ECO:0000256" key="2">
    <source>
        <dbReference type="ARBA" id="ARBA00022490"/>
    </source>
</evidence>
<sequence>MKHNGGNYMKVMVIDDEAIVIKGLSMLIPWGEYGFEWLPPAENGRNALEQMACIMPHLIIVDCQMPIMGGVELLTEIRNRKWSMKSIILSGHDEFDYVRQALQLGASDYLLKPPDTDMMLEVLIKIKKEWEEENRRNHQLQENMPLIRDRFLRSLLEGARLNKKLFMEKTAYLKVPLTLQPFRMVLLQIEQDPETLRNYNYEDQQLMNFAIQNIAEETLQRWENKCMFLKKSGQFVMIINMSFAMEELRRDLQHLVINIKQTLKYFVTVGISAHNEQLVLEGKMAYEQAQMALEYKYYTGPNEVIFIDDLDWEMSKSKRKNDGRESLITEASTTEEISTAYERLRMALKIGNLQELEDWMHSFFNELQEKEITIPLTKTESLQAMIYGASVISELHPKLQLDHLLTAEQIQYVVAAATLQELSQICKTFLRYLLQLTVDLRKSGRNNVVEAAKTMLETKYASNLSLDTIAKEVFVSPVYLSFLFKQVEGINLTDYVTQVRMDKAKELLLGSNLKTYEIANQVGYQDEKYFSRLFKKKIGMTPTEFRQ</sequence>
<keyword evidence="12" id="KW-1185">Reference proteome</keyword>
<keyword evidence="4" id="KW-0902">Two-component regulatory system</keyword>
<organism evidence="11 12">
    <name type="scientific">Paenibacillus plantarum</name>
    <dbReference type="NCBI Taxonomy" id="2654975"/>
    <lineage>
        <taxon>Bacteria</taxon>
        <taxon>Bacillati</taxon>
        <taxon>Bacillota</taxon>
        <taxon>Bacilli</taxon>
        <taxon>Bacillales</taxon>
        <taxon>Paenibacillaceae</taxon>
        <taxon>Paenibacillus</taxon>
    </lineage>
</organism>
<evidence type="ECO:0000256" key="6">
    <source>
        <dbReference type="ARBA" id="ARBA00023125"/>
    </source>
</evidence>
<evidence type="ECO:0000313" key="12">
    <source>
        <dbReference type="Proteomes" id="UP000653578"/>
    </source>
</evidence>
<evidence type="ECO:0000256" key="3">
    <source>
        <dbReference type="ARBA" id="ARBA00022553"/>
    </source>
</evidence>
<keyword evidence="2" id="KW-0963">Cytoplasm</keyword>
<proteinExistence type="predicted"/>
<dbReference type="SUPFAM" id="SSF46689">
    <property type="entry name" value="Homeodomain-like"/>
    <property type="match status" value="2"/>
</dbReference>
<keyword evidence="3 8" id="KW-0597">Phosphoprotein</keyword>
<dbReference type="InterPro" id="IPR020449">
    <property type="entry name" value="Tscrpt_reg_AraC-type_HTH"/>
</dbReference>
<keyword evidence="7" id="KW-0804">Transcription</keyword>
<evidence type="ECO:0000256" key="7">
    <source>
        <dbReference type="ARBA" id="ARBA00023163"/>
    </source>
</evidence>
<dbReference type="PANTHER" id="PTHR42713:SF3">
    <property type="entry name" value="TRANSCRIPTIONAL REGULATORY PROTEIN HPTR"/>
    <property type="match status" value="1"/>
</dbReference>
<dbReference type="InterPro" id="IPR018060">
    <property type="entry name" value="HTH_AraC"/>
</dbReference>
<dbReference type="EMBL" id="WHNY01000004">
    <property type="protein sequence ID" value="NOU62636.1"/>
    <property type="molecule type" value="Genomic_DNA"/>
</dbReference>
<dbReference type="SMART" id="SM00448">
    <property type="entry name" value="REC"/>
    <property type="match status" value="1"/>
</dbReference>
<evidence type="ECO:0000256" key="5">
    <source>
        <dbReference type="ARBA" id="ARBA00023015"/>
    </source>
</evidence>
<comment type="subcellular location">
    <subcellularLocation>
        <location evidence="1">Cytoplasm</location>
    </subcellularLocation>
</comment>
<dbReference type="CDD" id="cd17536">
    <property type="entry name" value="REC_YesN-like"/>
    <property type="match status" value="1"/>
</dbReference>
<dbReference type="Pfam" id="PF12833">
    <property type="entry name" value="HTH_18"/>
    <property type="match status" value="1"/>
</dbReference>
<reference evidence="11 12" key="1">
    <citation type="submission" date="2019-10" db="EMBL/GenBank/DDBJ databases">
        <title>Description of Paenibacillus humi sp. nov.</title>
        <authorList>
            <person name="Carlier A."/>
            <person name="Qi S."/>
        </authorList>
    </citation>
    <scope>NUCLEOTIDE SEQUENCE [LARGE SCALE GENOMIC DNA]</scope>
    <source>
        <strain evidence="11 12">LMG 31461</strain>
    </source>
</reference>
<dbReference type="InterPro" id="IPR009057">
    <property type="entry name" value="Homeodomain-like_sf"/>
</dbReference>
<dbReference type="InterPro" id="IPR011006">
    <property type="entry name" value="CheY-like_superfamily"/>
</dbReference>
<evidence type="ECO:0000256" key="4">
    <source>
        <dbReference type="ARBA" id="ARBA00023012"/>
    </source>
</evidence>
<dbReference type="Proteomes" id="UP000653578">
    <property type="component" value="Unassembled WGS sequence"/>
</dbReference>
<feature type="domain" description="Response regulatory" evidence="10">
    <location>
        <begin position="10"/>
        <end position="127"/>
    </location>
</feature>
<keyword evidence="6" id="KW-0238">DNA-binding</keyword>
<dbReference type="PRINTS" id="PR00032">
    <property type="entry name" value="HTHARAC"/>
</dbReference>
<dbReference type="InterPro" id="IPR051552">
    <property type="entry name" value="HptR"/>
</dbReference>
<name>A0ABX1X2K9_9BACL</name>
<dbReference type="InterPro" id="IPR001789">
    <property type="entry name" value="Sig_transdc_resp-reg_receiver"/>
</dbReference>
<dbReference type="SUPFAM" id="SSF52172">
    <property type="entry name" value="CheY-like"/>
    <property type="match status" value="1"/>
</dbReference>
<evidence type="ECO:0000256" key="1">
    <source>
        <dbReference type="ARBA" id="ARBA00004496"/>
    </source>
</evidence>
<evidence type="ECO:0000259" key="10">
    <source>
        <dbReference type="PROSITE" id="PS50110"/>
    </source>
</evidence>
<comment type="caution">
    <text evidence="11">The sequence shown here is derived from an EMBL/GenBank/DDBJ whole genome shotgun (WGS) entry which is preliminary data.</text>
</comment>
<dbReference type="PANTHER" id="PTHR42713">
    <property type="entry name" value="HISTIDINE KINASE-RELATED"/>
    <property type="match status" value="1"/>
</dbReference>
<evidence type="ECO:0000256" key="8">
    <source>
        <dbReference type="PROSITE-ProRule" id="PRU00169"/>
    </source>
</evidence>
<dbReference type="SMART" id="SM00342">
    <property type="entry name" value="HTH_ARAC"/>
    <property type="match status" value="1"/>
</dbReference>
<evidence type="ECO:0000259" key="9">
    <source>
        <dbReference type="PROSITE" id="PS01124"/>
    </source>
</evidence>
<dbReference type="Gene3D" id="1.10.10.60">
    <property type="entry name" value="Homeodomain-like"/>
    <property type="match status" value="2"/>
</dbReference>
<dbReference type="PROSITE" id="PS01124">
    <property type="entry name" value="HTH_ARAC_FAMILY_2"/>
    <property type="match status" value="1"/>
</dbReference>
<dbReference type="Gene3D" id="3.40.50.2300">
    <property type="match status" value="1"/>
</dbReference>
<keyword evidence="5" id="KW-0805">Transcription regulation</keyword>
<evidence type="ECO:0000313" key="11">
    <source>
        <dbReference type="EMBL" id="NOU62636.1"/>
    </source>
</evidence>